<feature type="repeat" description="RCC1" evidence="1">
    <location>
        <begin position="117"/>
        <end position="167"/>
    </location>
</feature>
<dbReference type="PROSITE" id="PS50012">
    <property type="entry name" value="RCC1_3"/>
    <property type="match status" value="2"/>
</dbReference>
<dbReference type="SUPFAM" id="SSF50985">
    <property type="entry name" value="RCC1/BLIP-II"/>
    <property type="match status" value="1"/>
</dbReference>
<evidence type="ECO:0000313" key="4">
    <source>
        <dbReference type="Proteomes" id="UP000187209"/>
    </source>
</evidence>
<accession>A0A1R2CZZ1</accession>
<dbReference type="Proteomes" id="UP000187209">
    <property type="component" value="Unassembled WGS sequence"/>
</dbReference>
<gene>
    <name evidence="3" type="ORF">SteCoe_2327</name>
</gene>
<dbReference type="AlphaFoldDB" id="A0A1R2CZZ1"/>
<dbReference type="OrthoDB" id="327149at2759"/>
<dbReference type="PANTHER" id="PTHR45982:SF1">
    <property type="entry name" value="REGULATOR OF CHROMOSOME CONDENSATION"/>
    <property type="match status" value="1"/>
</dbReference>
<keyword evidence="4" id="KW-1185">Reference proteome</keyword>
<evidence type="ECO:0000256" key="2">
    <source>
        <dbReference type="SAM" id="MobiDB-lite"/>
    </source>
</evidence>
<proteinExistence type="predicted"/>
<dbReference type="Pfam" id="PF00415">
    <property type="entry name" value="RCC1"/>
    <property type="match status" value="2"/>
</dbReference>
<evidence type="ECO:0000256" key="1">
    <source>
        <dbReference type="PROSITE-ProRule" id="PRU00235"/>
    </source>
</evidence>
<organism evidence="3 4">
    <name type="scientific">Stentor coeruleus</name>
    <dbReference type="NCBI Taxonomy" id="5963"/>
    <lineage>
        <taxon>Eukaryota</taxon>
        <taxon>Sar</taxon>
        <taxon>Alveolata</taxon>
        <taxon>Ciliophora</taxon>
        <taxon>Postciliodesmatophora</taxon>
        <taxon>Heterotrichea</taxon>
        <taxon>Heterotrichida</taxon>
        <taxon>Stentoridae</taxon>
        <taxon>Stentor</taxon>
    </lineage>
</organism>
<dbReference type="PANTHER" id="PTHR45982">
    <property type="entry name" value="REGULATOR OF CHROMOSOME CONDENSATION"/>
    <property type="match status" value="1"/>
</dbReference>
<sequence>MKFASVYEDPSKIIENYEVKSSINEASKPYVLIDNKIFQLPGLCKIDLEPVIWICCRDSLTLAITAKGLVYGWGKDPSGLLGQGIQETLNPKQVQGLFNIVKCSLGSNHAAAINSEGGLYTWGKEKHPKLGDTLFESCVPKQVQSAKSFSCEEVVCGDNYTCIRTGGCYVMLYGEIGYKHLVKTNTGIRKSSKGPLGDKEYLPYSHPGLDSQTVLQVTGWLNYVVVLLESREVVVFDACMQLRKLSGLESLVDYIVVTSKYVCGVGLSEVVAWSNITECKNSLECPVKIWTSFAYKVSSDFKIWTWGDDFLVVSDESNLFEADQTTDYSFFDRSPIKYSVESPLLTYSVSMEKFSPQASRESLQRLFPTGDSEKIIEKILKCRVEFSNRGTIKDAFRKIVHPIAKDAFFVMKEYAYIKKNDFLLGNTVKLFYVCEKIYKKQVYKCFYKWFRMRQAEKFTQRMEEKSQEAVNKKSLKKMNSAIEKCVGIIYRLAKKVMRNSLFDEYKSYKKYLRCIIKGFRDICKVHNKAVKRRLLDAFQLVICMNKVSFLKKQVFYKHFCAVITLVFQKKVSKSCKWVLKGIKDIQRIKKTHKDQMNKSIGSVGTRNETEYNNTPQQSQTRAFGILILKEMVIKNLKTRLRVLFPLAKNLKIDAFYKLLFAFAQLSCRRQFILRVFAFTCIKSFSGFLESFYEKLAYESQNYDDFPEFKSAYSKHELNDLIEGNSIHVCTSEISVKFPNTPKPSPHTAHNSPKYFHKPTSFRPGELLKYQKYLIKRKKLDMIEEGSSVSSYEELPYLHKIRRLRKQAANKPPWKPSSASSNFVYKTHKDSAILKGIEYYEKLIEKQARNNSVIRYPTQREEPNKNSTTKKVHDKPKPKLKKAKSKDFGIMSKKLSLSPSFYQMENESPSLISTETIVNIGLGLMILETSMKKNKKRKYRKVLKQLNLSSKAKTPVKKIPIKTPQASWKIRIMSIGAEKMKKILRLKIGKIILYKVKSFIRIY</sequence>
<dbReference type="Gene3D" id="2.130.10.30">
    <property type="entry name" value="Regulator of chromosome condensation 1/beta-lactamase-inhibitor protein II"/>
    <property type="match status" value="1"/>
</dbReference>
<feature type="region of interest" description="Disordered" evidence="2">
    <location>
        <begin position="855"/>
        <end position="884"/>
    </location>
</feature>
<evidence type="ECO:0000313" key="3">
    <source>
        <dbReference type="EMBL" id="OMJ94540.1"/>
    </source>
</evidence>
<dbReference type="InterPro" id="IPR051553">
    <property type="entry name" value="Ran_GTPase-activating"/>
</dbReference>
<feature type="repeat" description="RCC1" evidence="1">
    <location>
        <begin position="68"/>
        <end position="116"/>
    </location>
</feature>
<dbReference type="EMBL" id="MPUH01000025">
    <property type="protein sequence ID" value="OMJ94540.1"/>
    <property type="molecule type" value="Genomic_DNA"/>
</dbReference>
<feature type="compositionally biased region" description="Basic residues" evidence="2">
    <location>
        <begin position="867"/>
        <end position="883"/>
    </location>
</feature>
<protein>
    <submittedName>
        <fullName evidence="3">Uncharacterized protein</fullName>
    </submittedName>
</protein>
<name>A0A1R2CZZ1_9CILI</name>
<dbReference type="InterPro" id="IPR000408">
    <property type="entry name" value="Reg_chr_condens"/>
</dbReference>
<comment type="caution">
    <text evidence="3">The sequence shown here is derived from an EMBL/GenBank/DDBJ whole genome shotgun (WGS) entry which is preliminary data.</text>
</comment>
<dbReference type="InterPro" id="IPR009091">
    <property type="entry name" value="RCC1/BLIP-II"/>
</dbReference>
<reference evidence="3 4" key="1">
    <citation type="submission" date="2016-11" db="EMBL/GenBank/DDBJ databases">
        <title>The macronuclear genome of Stentor coeruleus: a giant cell with tiny introns.</title>
        <authorList>
            <person name="Slabodnick M."/>
            <person name="Ruby J.G."/>
            <person name="Reiff S.B."/>
            <person name="Swart E.C."/>
            <person name="Gosai S."/>
            <person name="Prabakaran S."/>
            <person name="Witkowska E."/>
            <person name="Larue G.E."/>
            <person name="Fisher S."/>
            <person name="Freeman R.M."/>
            <person name="Gunawardena J."/>
            <person name="Chu W."/>
            <person name="Stover N.A."/>
            <person name="Gregory B.D."/>
            <person name="Nowacki M."/>
            <person name="Derisi J."/>
            <person name="Roy S.W."/>
            <person name="Marshall W.F."/>
            <person name="Sood P."/>
        </authorList>
    </citation>
    <scope>NUCLEOTIDE SEQUENCE [LARGE SCALE GENOMIC DNA]</scope>
    <source>
        <strain evidence="3">WM001</strain>
    </source>
</reference>